<feature type="domain" description="Reverse transcriptase/retrotransposon-derived protein RNase H-like" evidence="4">
    <location>
        <begin position="144"/>
        <end position="248"/>
    </location>
</feature>
<dbReference type="InterPro" id="IPR002156">
    <property type="entry name" value="RNaseH_domain"/>
</dbReference>
<dbReference type="CDD" id="cd01647">
    <property type="entry name" value="RT_LTR"/>
    <property type="match status" value="1"/>
</dbReference>
<dbReference type="SUPFAM" id="SSF53098">
    <property type="entry name" value="Ribonuclease H-like"/>
    <property type="match status" value="2"/>
</dbReference>
<organism evidence="5 6">
    <name type="scientific">Triticum aestivum</name>
    <name type="common">Wheat</name>
    <dbReference type="NCBI Taxonomy" id="4565"/>
    <lineage>
        <taxon>Eukaryota</taxon>
        <taxon>Viridiplantae</taxon>
        <taxon>Streptophyta</taxon>
        <taxon>Embryophyta</taxon>
        <taxon>Tracheophyta</taxon>
        <taxon>Spermatophyta</taxon>
        <taxon>Magnoliopsida</taxon>
        <taxon>Liliopsida</taxon>
        <taxon>Poales</taxon>
        <taxon>Poaceae</taxon>
        <taxon>BOP clade</taxon>
        <taxon>Pooideae</taxon>
        <taxon>Triticodae</taxon>
        <taxon>Triticeae</taxon>
        <taxon>Triticinae</taxon>
        <taxon>Triticum</taxon>
    </lineage>
</organism>
<dbReference type="Gene3D" id="1.10.340.70">
    <property type="match status" value="1"/>
</dbReference>
<dbReference type="Gene3D" id="3.30.70.270">
    <property type="match status" value="2"/>
</dbReference>
<gene>
    <name evidence="5" type="ORF">CAMPLR22A2D_LOCUS4287</name>
</gene>
<name>A0A7H4LM27_WHEAT</name>
<feature type="domain" description="Reverse transcriptase" evidence="2">
    <location>
        <begin position="1"/>
        <end position="80"/>
    </location>
</feature>
<evidence type="ECO:0000259" key="3">
    <source>
        <dbReference type="Pfam" id="PF13456"/>
    </source>
</evidence>
<dbReference type="InterPro" id="IPR043128">
    <property type="entry name" value="Rev_trsase/Diguanyl_cyclase"/>
</dbReference>
<dbReference type="EMBL" id="LS480641">
    <property type="protein sequence ID" value="SPT19665.1"/>
    <property type="molecule type" value="Genomic_DNA"/>
</dbReference>
<dbReference type="Pfam" id="PF00078">
    <property type="entry name" value="RVT_1"/>
    <property type="match status" value="1"/>
</dbReference>
<reference evidence="5 6" key="1">
    <citation type="submission" date="2018-05" db="EMBL/GenBank/DDBJ databases">
        <authorList>
            <person name="Thind KAUR A."/>
        </authorList>
    </citation>
    <scope>NUCLEOTIDE SEQUENCE [LARGE SCALE GENOMIC DNA]</scope>
</reference>
<dbReference type="Proteomes" id="UP000280104">
    <property type="component" value="Chromosome II"/>
</dbReference>
<evidence type="ECO:0000313" key="6">
    <source>
        <dbReference type="Proteomes" id="UP000280104"/>
    </source>
</evidence>
<dbReference type="InterPro" id="IPR041577">
    <property type="entry name" value="RT_RNaseH_2"/>
</dbReference>
<evidence type="ECO:0000256" key="1">
    <source>
        <dbReference type="SAM" id="MobiDB-lite"/>
    </source>
</evidence>
<dbReference type="PANTHER" id="PTHR48475">
    <property type="entry name" value="RIBONUCLEASE H"/>
    <property type="match status" value="1"/>
</dbReference>
<dbReference type="AlphaFoldDB" id="A0A7H4LM27"/>
<dbReference type="GO" id="GO:0004523">
    <property type="term" value="F:RNA-DNA hybrid ribonuclease activity"/>
    <property type="evidence" value="ECO:0007669"/>
    <property type="project" value="InterPro"/>
</dbReference>
<evidence type="ECO:0000313" key="5">
    <source>
        <dbReference type="EMBL" id="SPT19665.1"/>
    </source>
</evidence>
<protein>
    <submittedName>
        <fullName evidence="5">Uncharacterized protein</fullName>
    </submittedName>
</protein>
<dbReference type="Gene3D" id="3.30.420.10">
    <property type="entry name" value="Ribonuclease H-like superfamily/Ribonuclease H"/>
    <property type="match status" value="2"/>
</dbReference>
<evidence type="ECO:0000259" key="2">
    <source>
        <dbReference type="Pfam" id="PF00078"/>
    </source>
</evidence>
<dbReference type="InterPro" id="IPR043502">
    <property type="entry name" value="DNA/RNA_pol_sf"/>
</dbReference>
<evidence type="ECO:0000259" key="4">
    <source>
        <dbReference type="Pfam" id="PF17919"/>
    </source>
</evidence>
<dbReference type="InterPro" id="IPR012337">
    <property type="entry name" value="RNaseH-like_sf"/>
</dbReference>
<dbReference type="CDD" id="cd09279">
    <property type="entry name" value="RNase_HI_like"/>
    <property type="match status" value="1"/>
</dbReference>
<proteinExistence type="predicted"/>
<feature type="region of interest" description="Disordered" evidence="1">
    <location>
        <begin position="479"/>
        <end position="505"/>
    </location>
</feature>
<dbReference type="Pfam" id="PF17919">
    <property type="entry name" value="RT_RNaseH_2"/>
    <property type="match status" value="1"/>
</dbReference>
<dbReference type="Pfam" id="PF13456">
    <property type="entry name" value="RVT_3"/>
    <property type="match status" value="1"/>
</dbReference>
<dbReference type="InterPro" id="IPR036397">
    <property type="entry name" value="RNaseH_sf"/>
</dbReference>
<feature type="compositionally biased region" description="Low complexity" evidence="1">
    <location>
        <begin position="481"/>
        <end position="503"/>
    </location>
</feature>
<dbReference type="InterPro" id="IPR000477">
    <property type="entry name" value="RT_dom"/>
</dbReference>
<dbReference type="SUPFAM" id="SSF56672">
    <property type="entry name" value="DNA/RNA polymerases"/>
    <property type="match status" value="1"/>
</dbReference>
<feature type="domain" description="RNase H type-1" evidence="3">
    <location>
        <begin position="326"/>
        <end position="434"/>
    </location>
</feature>
<dbReference type="PANTHER" id="PTHR48475:SF1">
    <property type="entry name" value="RNASE H TYPE-1 DOMAIN-CONTAINING PROTEIN"/>
    <property type="match status" value="1"/>
</dbReference>
<dbReference type="GO" id="GO:0003676">
    <property type="term" value="F:nucleic acid binding"/>
    <property type="evidence" value="ECO:0007669"/>
    <property type="project" value="InterPro"/>
</dbReference>
<accession>A0A7H4LM27</accession>
<sequence length="746" mass="81741">MTFGLRNVGATFQCCMQKCLLKQLGRNAHVYVDDVVVKTEKPGTLLEDPKETFENLRRFQIKLNPEKCIFGVPAGQLLGFLVSERQSVQPCEDQGHQEMEVPTRLLDVQKFTGSLASISRFISRLGEKALPLYQLMKKTIFFEWNDKADEAFLQLKKMLTTAPVLAAPTAKEPMLLYIAATSRVVSIVIVVERKEDGKALPVQRPVYYLSEALSASKQNYPHYQKMCYGMHFAAKKLKPYFQEHPITVVCTAPLAEIIGSRDASGRVAKWAIDLAPYTIYYQPRTAIKSQALSDFLVDWAETQYLPPVPDSTHWRMHFDGSKMCTGLGAGIVLTSPKGDKLRYVLQIHFAASNNVAKYEALIHGLRLAKELGIRRILCYGDSDLVVQQSSGDRDAKDANMASYRFLVQQLSGYFEGCEFLHVPRNDNEQADALALIGSTRQAIPAGVALQYLLKPSIKSSPESDSIFVSAPPEAFGSDLRTSAAGAGTSAGSSGTAAVAPSPGTAAVGPGTSLIQQAAADSNPPPPGPIALVQIAVLAVQEIAAPSWKLVRRSVTGVCQRCVEPEQGQAILKDIHQGECGHHAASRSLVAKAFRHGLFWPTALEDAKDLVQKCKGCQKFCSKPHLPASTLRTIPIVWPFAVWGLDMGIRLDLASVAHPQSNGQVERANSLILSSIMPRLVEPLQRSAGCWLDELPTVLWSLRTTPNKSTGFTPFFLVYGAEAVIPTDIEFDSPRVTIYTEEEAKEA</sequence>